<dbReference type="Pfam" id="PF03993">
    <property type="entry name" value="DUF349"/>
    <property type="match status" value="2"/>
</dbReference>
<reference evidence="3" key="1">
    <citation type="journal article" date="2014" name="Environ. Microbiol.">
        <title>Comparative genomics of the marine bacterial genus Glaciecola reveals the high degree of genomic diversity and genomic characteristic for cold adaptation.</title>
        <authorList>
            <person name="Qin Q.L."/>
            <person name="Xie B.B."/>
            <person name="Yu Y."/>
            <person name="Shu Y.L."/>
            <person name="Rong J.C."/>
            <person name="Zhang Y.J."/>
            <person name="Zhao D.L."/>
            <person name="Chen X.L."/>
            <person name="Zhang X.Y."/>
            <person name="Chen B."/>
            <person name="Zhou B.C."/>
            <person name="Zhang Y.Z."/>
        </authorList>
    </citation>
    <scope>NUCLEOTIDE SEQUENCE [LARGE SCALE GENOMIC DNA]</scope>
    <source>
        <strain evidence="3">ACAM 615</strain>
    </source>
</reference>
<dbReference type="EMBL" id="BAEQ01000023">
    <property type="protein sequence ID" value="GAC28292.1"/>
    <property type="molecule type" value="Genomic_DNA"/>
</dbReference>
<comment type="caution">
    <text evidence="2">The sequence shown here is derived from an EMBL/GenBank/DDBJ whole genome shotgun (WGS) entry which is preliminary data.</text>
</comment>
<dbReference type="OrthoDB" id="5523335at2"/>
<protein>
    <recommendedName>
        <fullName evidence="4">DUF349 domain-containing protein</fullName>
    </recommendedName>
</protein>
<sequence length="931" mass="104590">MIFDRFFKAKHLNSDPQVRLTAIANLSIDKPADKQALHELAFNDSQASVSLAALDKLNSFPLWLKSSETADNVKLKKQAHERVLTEVNNPNSTLLTQADFASFVVESKNIVLLEQMLFSNQRLQSNNVLALAVLLKVNKQNITRLYFKDHANQAQQQVIVTRAEDLNELSKMLKFANNDVVTSAIDAKIEHLRELAALPIKLKQGSTLVISKLLALKDSGDYERIYENKQQLCQEFEQYKAQFNVLDEETALLLAEKYLRVNESVEKRLAALKEDWQSANELKLTTNALSEIDDRFKQVKQQIDAILESIDDPSLLAQAKLLSNALTDVGLDIDDASKRPQTVAHKRTIKSLSGSIETYQGFLNQLPNARETRDNAKALLAQLQAVPESLTNDELAVVLKQLKNEWKQLIASASLPLPDAILGAWRETEKKYQSKVSAVQEELKQQEKKTLGKLKTVQRMVNQGSFKPALATFKHAQKMYEALPEKSQKGLSKLYAELGEKATELQELQAFIAGPRKPALLDEVNALAAQQNLESIADRVQSVKLFRAQWNELGKLGTDEDDALNKVFDEAIEKAFLPCREYYGEQDKLRAENAQLAKTIIDELVALHRHENTATLGRALSAMNKKWRALGNLEQGDRRNLQKAYLNALKPTQLRLDTLYSENLQLKQALLKKAQQLNDVDDVSSAAELAKQYQQQWKEIGFSGKQTDDGLWLAFRKANDIVFAKVNQKRDADATGLAQVKTEFHDLAGTLTEQLSAASEMKDLSDFDANVNVLSQKLRDMPSRQAKTEQHKLDTILQQHQVKQVEIEQHKNAAQWQALFEALAAWTDASLPENLADLPNKYQQLIKSSAQNKGDSKRKELTIQAEIIADLPSNKADDVERRNLQLQLMASRLEGTDVPIIAELLAAWISCGPLGKTDLALLKRLKKVILA</sequence>
<name>K6ZDA3_9ALTE</name>
<accession>K6ZDA3</accession>
<dbReference type="AlphaFoldDB" id="K6ZDA3"/>
<dbReference type="STRING" id="1121922.GCA_000428905_00727"/>
<dbReference type="Proteomes" id="UP000006251">
    <property type="component" value="Unassembled WGS sequence"/>
</dbReference>
<organism evidence="2 3">
    <name type="scientific">Brumicola pallidula DSM 14239 = ACAM 615</name>
    <dbReference type="NCBI Taxonomy" id="1121922"/>
    <lineage>
        <taxon>Bacteria</taxon>
        <taxon>Pseudomonadati</taxon>
        <taxon>Pseudomonadota</taxon>
        <taxon>Gammaproteobacteria</taxon>
        <taxon>Alteromonadales</taxon>
        <taxon>Alteromonadaceae</taxon>
        <taxon>Brumicola</taxon>
    </lineage>
</organism>
<evidence type="ECO:0000256" key="1">
    <source>
        <dbReference type="SAM" id="Coils"/>
    </source>
</evidence>
<dbReference type="InterPro" id="IPR007139">
    <property type="entry name" value="DUF349"/>
</dbReference>
<evidence type="ECO:0000313" key="2">
    <source>
        <dbReference type="EMBL" id="GAC28292.1"/>
    </source>
</evidence>
<keyword evidence="3" id="KW-1185">Reference proteome</keyword>
<feature type="coiled-coil region" evidence="1">
    <location>
        <begin position="222"/>
        <end position="282"/>
    </location>
</feature>
<gene>
    <name evidence="2" type="ORF">GPAL_1420</name>
</gene>
<keyword evidence="1" id="KW-0175">Coiled coil</keyword>
<evidence type="ECO:0008006" key="4">
    <source>
        <dbReference type="Google" id="ProtNLM"/>
    </source>
</evidence>
<evidence type="ECO:0000313" key="3">
    <source>
        <dbReference type="Proteomes" id="UP000006251"/>
    </source>
</evidence>
<proteinExistence type="predicted"/>